<accession>A0AA43Q7U3</accession>
<proteinExistence type="predicted"/>
<keyword evidence="2" id="KW-1185">Reference proteome</keyword>
<dbReference type="EMBL" id="JAQSDF010000027">
    <property type="protein sequence ID" value="MDI1231361.1"/>
    <property type="molecule type" value="Genomic_DNA"/>
</dbReference>
<sequence length="58" mass="6811">MAKSKLEQLKQRLERQSLKVRPVRGYFVSHYGYSNEGVFCADLDAVERHINKVEEQND</sequence>
<dbReference type="AlphaFoldDB" id="A0AA43Q7U3"/>
<gene>
    <name evidence="1" type="ORF">PSU93_09450</name>
</gene>
<protein>
    <submittedName>
        <fullName evidence="1">Uncharacterized protein</fullName>
    </submittedName>
</protein>
<organism evidence="1 2">
    <name type="scientific">Candidatus Methylobacter titanis</name>
    <dbReference type="NCBI Taxonomy" id="3053457"/>
    <lineage>
        <taxon>Bacteria</taxon>
        <taxon>Pseudomonadati</taxon>
        <taxon>Pseudomonadota</taxon>
        <taxon>Gammaproteobacteria</taxon>
        <taxon>Methylococcales</taxon>
        <taxon>Methylococcaceae</taxon>
        <taxon>Methylobacter</taxon>
    </lineage>
</organism>
<evidence type="ECO:0000313" key="1">
    <source>
        <dbReference type="EMBL" id="MDI1231361.1"/>
    </source>
</evidence>
<reference evidence="1" key="1">
    <citation type="submission" date="2023-01" db="EMBL/GenBank/DDBJ databases">
        <title>Biogeochemical cycle of methane in antarctic sediments.</title>
        <authorList>
            <person name="Roldan D.M."/>
            <person name="Menes R.J."/>
        </authorList>
    </citation>
    <scope>NUCLEOTIDE SEQUENCE [LARGE SCALE GENOMIC DNA]</scope>
    <source>
        <strain evidence="1">K-2018 MAG008</strain>
    </source>
</reference>
<comment type="caution">
    <text evidence="1">The sequence shown here is derived from an EMBL/GenBank/DDBJ whole genome shotgun (WGS) entry which is preliminary data.</text>
</comment>
<dbReference type="Proteomes" id="UP001160519">
    <property type="component" value="Unassembled WGS sequence"/>
</dbReference>
<name>A0AA43Q7U3_9GAMM</name>
<evidence type="ECO:0000313" key="2">
    <source>
        <dbReference type="Proteomes" id="UP001160519"/>
    </source>
</evidence>